<proteinExistence type="predicted"/>
<accession>A0A418W9P4</accession>
<dbReference type="Proteomes" id="UP000284605">
    <property type="component" value="Unassembled WGS sequence"/>
</dbReference>
<sequence>MAQEADFGLMIWDGKSPGTALNVLRLLRAGKKAVLLNISKNTATNFKSIDDWTNFVAGCDRDFRRDLQDRALPEEWEAVKTPAQETFLGL</sequence>
<gene>
    <name evidence="1" type="ORF">D3874_06210</name>
</gene>
<evidence type="ECO:0000313" key="2">
    <source>
        <dbReference type="Proteomes" id="UP000284605"/>
    </source>
</evidence>
<comment type="caution">
    <text evidence="1">The sequence shown here is derived from an EMBL/GenBank/DDBJ whole genome shotgun (WGS) entry which is preliminary data.</text>
</comment>
<reference evidence="1 2" key="1">
    <citation type="submission" date="2018-09" db="EMBL/GenBank/DDBJ databases">
        <authorList>
            <person name="Zhu H."/>
        </authorList>
    </citation>
    <scope>NUCLEOTIDE SEQUENCE [LARGE SCALE GENOMIC DNA]</scope>
    <source>
        <strain evidence="1 2">K1W22B-8</strain>
    </source>
</reference>
<evidence type="ECO:0000313" key="1">
    <source>
        <dbReference type="EMBL" id="RJF86664.1"/>
    </source>
</evidence>
<organism evidence="1 2">
    <name type="scientific">Oleomonas cavernae</name>
    <dbReference type="NCBI Taxonomy" id="2320859"/>
    <lineage>
        <taxon>Bacteria</taxon>
        <taxon>Pseudomonadati</taxon>
        <taxon>Pseudomonadota</taxon>
        <taxon>Alphaproteobacteria</taxon>
        <taxon>Acetobacterales</taxon>
        <taxon>Acetobacteraceae</taxon>
        <taxon>Oleomonas</taxon>
    </lineage>
</organism>
<dbReference type="EMBL" id="QYUK01000011">
    <property type="protein sequence ID" value="RJF86664.1"/>
    <property type="molecule type" value="Genomic_DNA"/>
</dbReference>
<name>A0A418W9P4_9PROT</name>
<keyword evidence="2" id="KW-1185">Reference proteome</keyword>
<dbReference type="AlphaFoldDB" id="A0A418W9P4"/>
<protein>
    <submittedName>
        <fullName evidence="1">Uncharacterized protein</fullName>
    </submittedName>
</protein>